<dbReference type="PANTHER" id="PTHR43072">
    <property type="entry name" value="N-ACETYLTRANSFERASE"/>
    <property type="match status" value="1"/>
</dbReference>
<dbReference type="PIRSF" id="PIRSF021603">
    <property type="entry name" value="UCP21603_acetyltransf"/>
    <property type="match status" value="1"/>
</dbReference>
<dbReference type="Pfam" id="PF00583">
    <property type="entry name" value="Acetyltransf_1"/>
    <property type="match status" value="1"/>
</dbReference>
<dbReference type="InterPro" id="IPR016794">
    <property type="entry name" value="UCP21603_acetyltransf"/>
</dbReference>
<dbReference type="InterPro" id="IPR016181">
    <property type="entry name" value="Acyl_CoA_acyltransferase"/>
</dbReference>
<dbReference type="SUPFAM" id="SSF55729">
    <property type="entry name" value="Acyl-CoA N-acyltransferases (Nat)"/>
    <property type="match status" value="1"/>
</dbReference>
<name>A0A7W3RBM6_9ACTN</name>
<evidence type="ECO:0000313" key="3">
    <source>
        <dbReference type="Proteomes" id="UP000539313"/>
    </source>
</evidence>
<accession>A0A7W3RBM6</accession>
<dbReference type="EMBL" id="JACJII010000001">
    <property type="protein sequence ID" value="MBA9007051.1"/>
    <property type="molecule type" value="Genomic_DNA"/>
</dbReference>
<dbReference type="GO" id="GO:0016747">
    <property type="term" value="F:acyltransferase activity, transferring groups other than amino-acyl groups"/>
    <property type="evidence" value="ECO:0007669"/>
    <property type="project" value="InterPro"/>
</dbReference>
<keyword evidence="3" id="KW-1185">Reference proteome</keyword>
<dbReference type="PROSITE" id="PS51186">
    <property type="entry name" value="GNAT"/>
    <property type="match status" value="1"/>
</dbReference>
<proteinExistence type="predicted"/>
<dbReference type="AlphaFoldDB" id="A0A7W3RBM6"/>
<dbReference type="Gene3D" id="3.40.630.30">
    <property type="match status" value="1"/>
</dbReference>
<dbReference type="InterPro" id="IPR025289">
    <property type="entry name" value="DUF4081"/>
</dbReference>
<protein>
    <submittedName>
        <fullName evidence="2">Putative GNAT family acetyltransferase</fullName>
    </submittedName>
</protein>
<dbReference type="Proteomes" id="UP000539313">
    <property type="component" value="Unassembled WGS sequence"/>
</dbReference>
<evidence type="ECO:0000259" key="1">
    <source>
        <dbReference type="PROSITE" id="PS51186"/>
    </source>
</evidence>
<dbReference type="InterPro" id="IPR000182">
    <property type="entry name" value="GNAT_dom"/>
</dbReference>
<sequence>MRMLGATPVRVLDDRHRDKVLEILDADPVSNVFVSSRVHAVGLDPGRLGAQMWGYVRDGRLTALCYSGANLIPINADAEAIRAFAERARRQGRRCSSIVGQIDAVNLLWELLGPYWGRPRAIRAVQPVMATSRPAPVPPDPKVRRVRVDEFDIVYPACVDMFTEEVGVSPNTGDGGVLYRARVAELIRAGRAFARIEDGRVVFKAEIGAATPYACQVQGVWVHPELRGRGLSVSGMAALVDEALRSIAPTVSLYVNDYNAPARAAYRRVGFEEVDTFMSILF</sequence>
<feature type="domain" description="N-acetyltransferase" evidence="1">
    <location>
        <begin position="141"/>
        <end position="282"/>
    </location>
</feature>
<gene>
    <name evidence="2" type="ORF">HNR21_005933</name>
</gene>
<dbReference type="Pfam" id="PF13312">
    <property type="entry name" value="DUF4081"/>
    <property type="match status" value="1"/>
</dbReference>
<organism evidence="2 3">
    <name type="scientific">Thermomonospora cellulosilytica</name>
    <dbReference type="NCBI Taxonomy" id="1411118"/>
    <lineage>
        <taxon>Bacteria</taxon>
        <taxon>Bacillati</taxon>
        <taxon>Actinomycetota</taxon>
        <taxon>Actinomycetes</taxon>
        <taxon>Streptosporangiales</taxon>
        <taxon>Thermomonosporaceae</taxon>
        <taxon>Thermomonospora</taxon>
    </lineage>
</organism>
<dbReference type="PANTHER" id="PTHR43072:SF54">
    <property type="entry name" value="GCN5-RELATED N-ACETYLTRANSFERASE"/>
    <property type="match status" value="1"/>
</dbReference>
<keyword evidence="2" id="KW-0808">Transferase</keyword>
<reference evidence="2 3" key="1">
    <citation type="submission" date="2020-08" db="EMBL/GenBank/DDBJ databases">
        <title>Sequencing the genomes of 1000 actinobacteria strains.</title>
        <authorList>
            <person name="Klenk H.-P."/>
        </authorList>
    </citation>
    <scope>NUCLEOTIDE SEQUENCE [LARGE SCALE GENOMIC DNA]</scope>
    <source>
        <strain evidence="2 3">DSM 45823</strain>
    </source>
</reference>
<comment type="caution">
    <text evidence="2">The sequence shown here is derived from an EMBL/GenBank/DDBJ whole genome shotgun (WGS) entry which is preliminary data.</text>
</comment>
<evidence type="ECO:0000313" key="2">
    <source>
        <dbReference type="EMBL" id="MBA9007051.1"/>
    </source>
</evidence>